<evidence type="ECO:0000256" key="1">
    <source>
        <dbReference type="ARBA" id="ARBA00007957"/>
    </source>
</evidence>
<dbReference type="InterPro" id="IPR002481">
    <property type="entry name" value="FUR"/>
</dbReference>
<sequence length="147" mass="15680">MTGTRQLDRMDAVRDLVRANGRRWTVAKGAVVEALLGTDEHLSVQQVHEQIGARFPQIDRSTVHRVLLGLAEEDVVHVLGRQGEARYGMADRPHHHAVCARCGREAEIPAKVIAPALKSAAAATGFTFTAGSITLTGLCESCSAGTG</sequence>
<dbReference type="RefSeq" id="WP_203381939.1">
    <property type="nucleotide sequence ID" value="NZ_JAENHP010000022.1"/>
</dbReference>
<evidence type="ECO:0000313" key="8">
    <source>
        <dbReference type="Proteomes" id="UP000632138"/>
    </source>
</evidence>
<name>A0ABS2ARN1_9ACTN</name>
<dbReference type="CDD" id="cd07153">
    <property type="entry name" value="Fur_like"/>
    <property type="match status" value="1"/>
</dbReference>
<organism evidence="7 8">
    <name type="scientific">Paractinoplanes ovalisporus</name>
    <dbReference type="NCBI Taxonomy" id="2810368"/>
    <lineage>
        <taxon>Bacteria</taxon>
        <taxon>Bacillati</taxon>
        <taxon>Actinomycetota</taxon>
        <taxon>Actinomycetes</taxon>
        <taxon>Micromonosporales</taxon>
        <taxon>Micromonosporaceae</taxon>
        <taxon>Paractinoplanes</taxon>
    </lineage>
</organism>
<dbReference type="InterPro" id="IPR043135">
    <property type="entry name" value="Fur_C"/>
</dbReference>
<proteinExistence type="inferred from homology"/>
<protein>
    <submittedName>
        <fullName evidence="7">Transcriptional repressor</fullName>
    </submittedName>
</protein>
<keyword evidence="3" id="KW-0862">Zinc</keyword>
<evidence type="ECO:0000256" key="5">
    <source>
        <dbReference type="ARBA" id="ARBA00023125"/>
    </source>
</evidence>
<keyword evidence="2" id="KW-0678">Repressor</keyword>
<dbReference type="InterPro" id="IPR036388">
    <property type="entry name" value="WH-like_DNA-bd_sf"/>
</dbReference>
<gene>
    <name evidence="7" type="ORF">JIG36_40815</name>
</gene>
<evidence type="ECO:0000256" key="3">
    <source>
        <dbReference type="ARBA" id="ARBA00022833"/>
    </source>
</evidence>
<evidence type="ECO:0000256" key="2">
    <source>
        <dbReference type="ARBA" id="ARBA00022491"/>
    </source>
</evidence>
<reference evidence="7 8" key="1">
    <citation type="submission" date="2021-01" db="EMBL/GenBank/DDBJ databases">
        <title>Actinoplanes sp. nov. LDG1-06 isolated from lichen.</title>
        <authorList>
            <person name="Saeng-In P."/>
            <person name="Phongsopitanun W."/>
            <person name="Kanchanasin P."/>
            <person name="Yuki M."/>
            <person name="Kudo T."/>
            <person name="Ohkuma M."/>
            <person name="Tanasupawat S."/>
        </authorList>
    </citation>
    <scope>NUCLEOTIDE SEQUENCE [LARGE SCALE GENOMIC DNA]</scope>
    <source>
        <strain evidence="7 8">LDG1-06</strain>
    </source>
</reference>
<keyword evidence="6" id="KW-0804">Transcription</keyword>
<dbReference type="SUPFAM" id="SSF46785">
    <property type="entry name" value="Winged helix' DNA-binding domain"/>
    <property type="match status" value="1"/>
</dbReference>
<dbReference type="PANTHER" id="PTHR33202">
    <property type="entry name" value="ZINC UPTAKE REGULATION PROTEIN"/>
    <property type="match status" value="1"/>
</dbReference>
<dbReference type="Pfam" id="PF01475">
    <property type="entry name" value="FUR"/>
    <property type="match status" value="1"/>
</dbReference>
<keyword evidence="4" id="KW-0805">Transcription regulation</keyword>
<comment type="similarity">
    <text evidence="1">Belongs to the Fur family.</text>
</comment>
<dbReference type="Gene3D" id="1.10.10.10">
    <property type="entry name" value="Winged helix-like DNA-binding domain superfamily/Winged helix DNA-binding domain"/>
    <property type="match status" value="1"/>
</dbReference>
<accession>A0ABS2ARN1</accession>
<keyword evidence="8" id="KW-1185">Reference proteome</keyword>
<evidence type="ECO:0000313" key="7">
    <source>
        <dbReference type="EMBL" id="MBM2621861.1"/>
    </source>
</evidence>
<dbReference type="Proteomes" id="UP000632138">
    <property type="component" value="Unassembled WGS sequence"/>
</dbReference>
<evidence type="ECO:0000256" key="6">
    <source>
        <dbReference type="ARBA" id="ARBA00023163"/>
    </source>
</evidence>
<dbReference type="Gene3D" id="3.30.1490.190">
    <property type="match status" value="1"/>
</dbReference>
<keyword evidence="5" id="KW-0238">DNA-binding</keyword>
<evidence type="ECO:0000256" key="4">
    <source>
        <dbReference type="ARBA" id="ARBA00023015"/>
    </source>
</evidence>
<dbReference type="EMBL" id="JAENHP010000022">
    <property type="protein sequence ID" value="MBM2621861.1"/>
    <property type="molecule type" value="Genomic_DNA"/>
</dbReference>
<comment type="caution">
    <text evidence="7">The sequence shown here is derived from an EMBL/GenBank/DDBJ whole genome shotgun (WGS) entry which is preliminary data.</text>
</comment>
<dbReference type="InterPro" id="IPR036390">
    <property type="entry name" value="WH_DNA-bd_sf"/>
</dbReference>
<dbReference type="PANTHER" id="PTHR33202:SF7">
    <property type="entry name" value="FERRIC UPTAKE REGULATION PROTEIN"/>
    <property type="match status" value="1"/>
</dbReference>